<reference evidence="1" key="1">
    <citation type="submission" date="2020-01" db="EMBL/GenBank/DDBJ databases">
        <authorList>
            <person name="Meier V. D."/>
            <person name="Meier V D."/>
        </authorList>
    </citation>
    <scope>NUCLEOTIDE SEQUENCE</scope>
    <source>
        <strain evidence="1">HLG_WM_MAG_10</strain>
    </source>
</reference>
<organism evidence="1">
    <name type="scientific">uncultured Aureispira sp</name>
    <dbReference type="NCBI Taxonomy" id="1331704"/>
    <lineage>
        <taxon>Bacteria</taxon>
        <taxon>Pseudomonadati</taxon>
        <taxon>Bacteroidota</taxon>
        <taxon>Saprospiria</taxon>
        <taxon>Saprospirales</taxon>
        <taxon>Saprospiraceae</taxon>
        <taxon>Aureispira</taxon>
        <taxon>environmental samples</taxon>
    </lineage>
</organism>
<dbReference type="AlphaFoldDB" id="A0A6S6UJX6"/>
<gene>
    <name evidence="1" type="ORF">HELGO_WM21815</name>
</gene>
<dbReference type="EMBL" id="CACVAQ010000412">
    <property type="protein sequence ID" value="CAA6827793.1"/>
    <property type="molecule type" value="Genomic_DNA"/>
</dbReference>
<protein>
    <submittedName>
        <fullName evidence="1">Uncharacterized protein</fullName>
    </submittedName>
</protein>
<sequence>MEPFATDALVLGKILLSSIKGLPSFSQKKILKILEKEGLKQLGLDTWYPLKSSLACYAQIAEDFGPNTIFDLGKSVPEHAQFPLDIDSIENALDSIDATYKLSHKGGYIGFYKMISHDVEGKKIIMQCYNPYPCDFDRGLLTAMARKFQSGVKVVVDETKPTKKKGGDESWYIVSYR</sequence>
<accession>A0A6S6UJX6</accession>
<name>A0A6S6UJX6_9BACT</name>
<proteinExistence type="predicted"/>
<evidence type="ECO:0000313" key="1">
    <source>
        <dbReference type="EMBL" id="CAA6827793.1"/>
    </source>
</evidence>